<dbReference type="PROSITE" id="PS51257">
    <property type="entry name" value="PROKAR_LIPOPROTEIN"/>
    <property type="match status" value="1"/>
</dbReference>
<comment type="caution">
    <text evidence="2">The sequence shown here is derived from an EMBL/GenBank/DDBJ whole genome shotgun (WGS) entry which is preliminary data.</text>
</comment>
<organism evidence="2 3">
    <name type="scientific">Marinomonas aquiplantarum</name>
    <dbReference type="NCBI Taxonomy" id="491951"/>
    <lineage>
        <taxon>Bacteria</taxon>
        <taxon>Pseudomonadati</taxon>
        <taxon>Pseudomonadota</taxon>
        <taxon>Gammaproteobacteria</taxon>
        <taxon>Oceanospirillales</taxon>
        <taxon>Oceanospirillaceae</taxon>
        <taxon>Marinomonas</taxon>
    </lineage>
</organism>
<evidence type="ECO:0000313" key="2">
    <source>
        <dbReference type="EMBL" id="RBO78322.1"/>
    </source>
</evidence>
<dbReference type="AlphaFoldDB" id="A0A366CSJ2"/>
<feature type="chain" id="PRO_5016983399" description="Lipoprotein" evidence="1">
    <location>
        <begin position="22"/>
        <end position="751"/>
    </location>
</feature>
<dbReference type="Proteomes" id="UP000252086">
    <property type="component" value="Unassembled WGS sequence"/>
</dbReference>
<keyword evidence="3" id="KW-1185">Reference proteome</keyword>
<dbReference type="OrthoDB" id="8482296at2"/>
<dbReference type="EMBL" id="QNRF01000020">
    <property type="protein sequence ID" value="RBO78322.1"/>
    <property type="molecule type" value="Genomic_DNA"/>
</dbReference>
<sequence>MKLSLNNLMMICLALILSSCAATKKTDELNEWYFENQRQSVWQSSRIQSSFDKSHANYLTIQKLTKITESNSSHELIQTFGEMSQIKTDYSTRFKLYRTKAKTVRQIWRSTDKITEGEENWNTTNDFLTYSDQELAELDTLYNNYFLVEAKFNRILNSKEFSAYNRRLPKTTKAINNVLAEHERQQEKENYTLRFNDNVIAAMTRKLETTKYQFNDLLKLTDKDSLIEQQQRTLNRPKHLRRVRFELTSDTQRQLDTLLSQHINTHIVAAAQQYAKEIQSPRQASRELPLIDKKSKFKALYPYVSVDNRNTVNQAFQAKRSELFNQAIILPSQAGLTQIEQQGYQPTEQLKRRIQHHLAFTKQYKDLLDQPEIQQHLKQAQQQRIALLDQIKEQRLQMIRNAASFNELNFFYQEVVTKDDATTAPAMALKAAQKRTYQKVTEFKPTYSSTNLDVNSFNNANLALKTELTGLYLGDFSNSRLTPNTTLSSMLFSNYLKAYSNLCPQYLPKNKVPITKAVCEDKIITTNGWGQVVSRNCVKWADRPTGMYADPKLYQASIEQSRQAGLKLIGSALLSSDVTAKFSAFRDEQTLQSDMHKLIKNNQCSNAGLQRFEDNLYRFATKQSPLPLKSGTQLADLAVFYQADLNYQNINTQHLANALVKENARTWLMNRYSDGSLQVINTTSNPEDNSLKEILAGYRYGTAFGGGYNGKVRITFADRIPKCLYFADNRGSCRAASKIITNQYERGRYNK</sequence>
<gene>
    <name evidence="2" type="ORF">DFP76_1201</name>
</gene>
<name>A0A366CSJ2_9GAMM</name>
<feature type="signal peptide" evidence="1">
    <location>
        <begin position="1"/>
        <end position="21"/>
    </location>
</feature>
<evidence type="ECO:0008006" key="4">
    <source>
        <dbReference type="Google" id="ProtNLM"/>
    </source>
</evidence>
<reference evidence="2 3" key="1">
    <citation type="submission" date="2018-06" db="EMBL/GenBank/DDBJ databases">
        <title>Genomic Encyclopedia of Type Strains, Phase III (KMG-III): the genomes of soil and plant-associated and newly described type strains.</title>
        <authorList>
            <person name="Whitman W."/>
        </authorList>
    </citation>
    <scope>NUCLEOTIDE SEQUENCE [LARGE SCALE GENOMIC DNA]</scope>
    <source>
        <strain evidence="2 3">CECT 7732</strain>
    </source>
</reference>
<keyword evidence="1" id="KW-0732">Signal</keyword>
<evidence type="ECO:0000256" key="1">
    <source>
        <dbReference type="SAM" id="SignalP"/>
    </source>
</evidence>
<dbReference type="RefSeq" id="WP_113875917.1">
    <property type="nucleotide sequence ID" value="NZ_QNRF01000020.1"/>
</dbReference>
<protein>
    <recommendedName>
        <fullName evidence="4">Lipoprotein</fullName>
    </recommendedName>
</protein>
<evidence type="ECO:0000313" key="3">
    <source>
        <dbReference type="Proteomes" id="UP000252086"/>
    </source>
</evidence>
<proteinExistence type="predicted"/>
<accession>A0A366CSJ2</accession>